<gene>
    <name evidence="1" type="ORF">ACD_2C00248G0010</name>
</gene>
<comment type="caution">
    <text evidence="1">The sequence shown here is derived from an EMBL/GenBank/DDBJ whole genome shotgun (WGS) entry which is preliminary data.</text>
</comment>
<reference evidence="1" key="1">
    <citation type="journal article" date="2012" name="Science">
        <title>Fermentation, hydrogen, and sulfur metabolism in multiple uncultivated bacterial phyla.</title>
        <authorList>
            <person name="Wrighton K.C."/>
            <person name="Thomas B.C."/>
            <person name="Sharon I."/>
            <person name="Miller C.S."/>
            <person name="Castelle C.J."/>
            <person name="VerBerkmoes N.C."/>
            <person name="Wilkins M.J."/>
            <person name="Hettich R.L."/>
            <person name="Lipton M.S."/>
            <person name="Williams K.H."/>
            <person name="Long P.E."/>
            <person name="Banfield J.F."/>
        </authorList>
    </citation>
    <scope>NUCLEOTIDE SEQUENCE [LARGE SCALE GENOMIC DNA]</scope>
</reference>
<evidence type="ECO:0000313" key="1">
    <source>
        <dbReference type="EMBL" id="EKE29022.1"/>
    </source>
</evidence>
<protein>
    <submittedName>
        <fullName evidence="1">Uncharacterized protein</fullName>
    </submittedName>
</protein>
<sequence>MRHPAYHSTNSFTLRKALEEWFEWWHWAYNWEHQVLEDRNKAIEQKSLDYDPQQSLSVSINPDNHEYVEYFQQLYARVNCRRWRLTSLLSLDSSDFGLKNTLSAMDQILSYEIKDAEERTRKDVAKRLKKTYATDQEIAQYKNEMLGAVDNREYAPNKEHPEITEYLKRISWDPTLTREIAEELNEPFPCYVTFDGNETKEGFSRLFWAYDKEVSSVPCEDRFRWKLYPEHIREIRVPLGQISKVQRWLADKGLNMSKVIPIELFEIKRILGEEAL</sequence>
<dbReference type="AlphaFoldDB" id="K2G3Y9"/>
<organism evidence="1">
    <name type="scientific">uncultured bacterium</name>
    <name type="common">gcode 4</name>
    <dbReference type="NCBI Taxonomy" id="1234023"/>
    <lineage>
        <taxon>Bacteria</taxon>
        <taxon>environmental samples</taxon>
    </lineage>
</organism>
<name>K2G3Y9_9BACT</name>
<proteinExistence type="predicted"/>
<dbReference type="EMBL" id="AMFJ01000248">
    <property type="protein sequence ID" value="EKE29022.1"/>
    <property type="molecule type" value="Genomic_DNA"/>
</dbReference>
<accession>K2G3Y9</accession>